<keyword evidence="2" id="KW-1185">Reference proteome</keyword>
<dbReference type="Proteomes" id="UP001212841">
    <property type="component" value="Unassembled WGS sequence"/>
</dbReference>
<accession>A0AAD5S1E0</accession>
<dbReference type="EMBL" id="JADGJD010002991">
    <property type="protein sequence ID" value="KAJ3026553.1"/>
    <property type="molecule type" value="Genomic_DNA"/>
</dbReference>
<protein>
    <submittedName>
        <fullName evidence="1">Uncharacterized protein</fullName>
    </submittedName>
</protein>
<organism evidence="1 2">
    <name type="scientific">Rhizophlyctis rosea</name>
    <dbReference type="NCBI Taxonomy" id="64517"/>
    <lineage>
        <taxon>Eukaryota</taxon>
        <taxon>Fungi</taxon>
        <taxon>Fungi incertae sedis</taxon>
        <taxon>Chytridiomycota</taxon>
        <taxon>Chytridiomycota incertae sedis</taxon>
        <taxon>Chytridiomycetes</taxon>
        <taxon>Rhizophlyctidales</taxon>
        <taxon>Rhizophlyctidaceae</taxon>
        <taxon>Rhizophlyctis</taxon>
    </lineage>
</organism>
<reference evidence="1" key="1">
    <citation type="submission" date="2020-05" db="EMBL/GenBank/DDBJ databases">
        <title>Phylogenomic resolution of chytrid fungi.</title>
        <authorList>
            <person name="Stajich J.E."/>
            <person name="Amses K."/>
            <person name="Simmons R."/>
            <person name="Seto K."/>
            <person name="Myers J."/>
            <person name="Bonds A."/>
            <person name="Quandt C.A."/>
            <person name="Barry K."/>
            <person name="Liu P."/>
            <person name="Grigoriev I."/>
            <person name="Longcore J.E."/>
            <person name="James T.Y."/>
        </authorList>
    </citation>
    <scope>NUCLEOTIDE SEQUENCE</scope>
    <source>
        <strain evidence="1">JEL0318</strain>
    </source>
</reference>
<evidence type="ECO:0000313" key="2">
    <source>
        <dbReference type="Proteomes" id="UP001212841"/>
    </source>
</evidence>
<proteinExistence type="predicted"/>
<feature type="non-terminal residue" evidence="1">
    <location>
        <position position="1"/>
    </location>
</feature>
<evidence type="ECO:0000313" key="1">
    <source>
        <dbReference type="EMBL" id="KAJ3026553.1"/>
    </source>
</evidence>
<sequence length="176" mass="19611">HRFAALNRQEVITQNEAAHAVIQTQLYDHVAGFLRLDREMIAAGKPSLFDISANIIKSALAALYSWANSPTNINRIRSIARMPQELLLKYLAQDVSQGTRKFSSKNLHDSKLTTTYLNEWKPRDEELGDMLLVILSTMAESEGAGETTVGALVRTFEPRFVQAAKVRAAPACREDP</sequence>
<comment type="caution">
    <text evidence="1">The sequence shown here is derived from an EMBL/GenBank/DDBJ whole genome shotgun (WGS) entry which is preliminary data.</text>
</comment>
<feature type="non-terminal residue" evidence="1">
    <location>
        <position position="176"/>
    </location>
</feature>
<name>A0AAD5S1E0_9FUNG</name>
<gene>
    <name evidence="1" type="ORF">HK097_006351</name>
</gene>
<dbReference type="AlphaFoldDB" id="A0AAD5S1E0"/>